<dbReference type="Proteomes" id="UP001152795">
    <property type="component" value="Unassembled WGS sequence"/>
</dbReference>
<keyword evidence="4" id="KW-0255">Endonuclease</keyword>
<dbReference type="InterPro" id="IPR043502">
    <property type="entry name" value="DNA/RNA_pol_sf"/>
</dbReference>
<dbReference type="EMBL" id="CACRXK020012274">
    <property type="protein sequence ID" value="CAB4023026.1"/>
    <property type="molecule type" value="Genomic_DNA"/>
</dbReference>
<reference evidence="9" key="1">
    <citation type="submission" date="2020-04" db="EMBL/GenBank/DDBJ databases">
        <authorList>
            <person name="Alioto T."/>
            <person name="Alioto T."/>
            <person name="Gomez Garrido J."/>
        </authorList>
    </citation>
    <scope>NUCLEOTIDE SEQUENCE</scope>
    <source>
        <strain evidence="9">A484AB</strain>
    </source>
</reference>
<dbReference type="PANTHER" id="PTHR37984">
    <property type="entry name" value="PROTEIN CBG26694"/>
    <property type="match status" value="1"/>
</dbReference>
<feature type="domain" description="Reverse transcriptase RNase H-like" evidence="7">
    <location>
        <begin position="53"/>
        <end position="155"/>
    </location>
</feature>
<dbReference type="CDD" id="cd09274">
    <property type="entry name" value="RNase_HI_RT_Ty3"/>
    <property type="match status" value="1"/>
</dbReference>
<organism evidence="9 10">
    <name type="scientific">Paramuricea clavata</name>
    <name type="common">Red gorgonian</name>
    <name type="synonym">Violescent sea-whip</name>
    <dbReference type="NCBI Taxonomy" id="317549"/>
    <lineage>
        <taxon>Eukaryota</taxon>
        <taxon>Metazoa</taxon>
        <taxon>Cnidaria</taxon>
        <taxon>Anthozoa</taxon>
        <taxon>Octocorallia</taxon>
        <taxon>Malacalcyonacea</taxon>
        <taxon>Plexauridae</taxon>
        <taxon>Paramuricea</taxon>
    </lineage>
</organism>
<comment type="caution">
    <text evidence="9">The sequence shown here is derived from an EMBL/GenBank/DDBJ whole genome shotgun (WGS) entry which is preliminary data.</text>
</comment>
<keyword evidence="1" id="KW-0808">Transferase</keyword>
<dbReference type="AlphaFoldDB" id="A0A7D9HTD9"/>
<dbReference type="InterPro" id="IPR041373">
    <property type="entry name" value="RT_RNaseH"/>
</dbReference>
<keyword evidence="6" id="KW-0695">RNA-directed DNA polymerase</keyword>
<gene>
    <name evidence="9" type="ORF">PACLA_8A007787</name>
    <name evidence="8" type="ORF">PACLA_8A084381</name>
</gene>
<keyword evidence="5" id="KW-0378">Hydrolase</keyword>
<evidence type="ECO:0000256" key="4">
    <source>
        <dbReference type="ARBA" id="ARBA00022759"/>
    </source>
</evidence>
<proteinExistence type="predicted"/>
<evidence type="ECO:0000313" key="9">
    <source>
        <dbReference type="EMBL" id="CAB4023026.1"/>
    </source>
</evidence>
<evidence type="ECO:0000259" key="7">
    <source>
        <dbReference type="Pfam" id="PF17917"/>
    </source>
</evidence>
<dbReference type="GO" id="GO:0003964">
    <property type="term" value="F:RNA-directed DNA polymerase activity"/>
    <property type="evidence" value="ECO:0007669"/>
    <property type="project" value="UniProtKB-KW"/>
</dbReference>
<dbReference type="EMBL" id="CACRXK020002212">
    <property type="protein sequence ID" value="CAB3993229.1"/>
    <property type="molecule type" value="Genomic_DNA"/>
</dbReference>
<dbReference type="InterPro" id="IPR050951">
    <property type="entry name" value="Retrovirus_Pol_polyprotein"/>
</dbReference>
<evidence type="ECO:0000256" key="3">
    <source>
        <dbReference type="ARBA" id="ARBA00022722"/>
    </source>
</evidence>
<dbReference type="PANTHER" id="PTHR37984:SF11">
    <property type="entry name" value="INTEGRASE CATALYTIC DOMAIN-CONTAINING PROTEIN"/>
    <property type="match status" value="1"/>
</dbReference>
<dbReference type="FunFam" id="3.10.20.370:FF:000001">
    <property type="entry name" value="Retrovirus-related Pol polyprotein from transposon 17.6-like protein"/>
    <property type="match status" value="1"/>
</dbReference>
<dbReference type="OrthoDB" id="427924at2759"/>
<keyword evidence="3" id="KW-0540">Nuclease</keyword>
<dbReference type="GO" id="GO:0016787">
    <property type="term" value="F:hydrolase activity"/>
    <property type="evidence" value="ECO:0007669"/>
    <property type="project" value="UniProtKB-KW"/>
</dbReference>
<dbReference type="SUPFAM" id="SSF56672">
    <property type="entry name" value="DNA/RNA polymerases"/>
    <property type="match status" value="1"/>
</dbReference>
<protein>
    <submittedName>
        <fullName evidence="9">Retrovirus-related Pol poly from transposon</fullName>
    </submittedName>
</protein>
<evidence type="ECO:0000256" key="5">
    <source>
        <dbReference type="ARBA" id="ARBA00022801"/>
    </source>
</evidence>
<keyword evidence="10" id="KW-1185">Reference proteome</keyword>
<evidence type="ECO:0000313" key="8">
    <source>
        <dbReference type="EMBL" id="CAB3993229.1"/>
    </source>
</evidence>
<sequence length="170" mass="19384">MNLTLNPTKCEYNKPSVEFYGYIFSKGGVSLDPKKVEAFQQISAPQNPTESDSTLIVDASPVGLGAIFMQKNSKTKEEKVNAFASRALNPVEQRYSQTEKEALAILWAWEHFHLYVYGSHFTVITDHKPLEQIHANPRSRCSARLERWSLKLQRYDFTVKYQPGKSNPAD</sequence>
<dbReference type="GO" id="GO:0004519">
    <property type="term" value="F:endonuclease activity"/>
    <property type="evidence" value="ECO:0007669"/>
    <property type="project" value="UniProtKB-KW"/>
</dbReference>
<keyword evidence="2" id="KW-0548">Nucleotidyltransferase</keyword>
<dbReference type="Pfam" id="PF17917">
    <property type="entry name" value="RT_RNaseH"/>
    <property type="match status" value="1"/>
</dbReference>
<name>A0A7D9HTD9_PARCT</name>
<evidence type="ECO:0000256" key="2">
    <source>
        <dbReference type="ARBA" id="ARBA00022695"/>
    </source>
</evidence>
<dbReference type="Gene3D" id="3.10.20.370">
    <property type="match status" value="1"/>
</dbReference>
<evidence type="ECO:0000256" key="1">
    <source>
        <dbReference type="ARBA" id="ARBA00022679"/>
    </source>
</evidence>
<evidence type="ECO:0000313" key="10">
    <source>
        <dbReference type="Proteomes" id="UP001152795"/>
    </source>
</evidence>
<accession>A0A7D9HTD9</accession>
<evidence type="ECO:0000256" key="6">
    <source>
        <dbReference type="ARBA" id="ARBA00022918"/>
    </source>
</evidence>